<evidence type="ECO:0000313" key="2">
    <source>
        <dbReference type="EMBL" id="CAD6266381.1"/>
    </source>
</evidence>
<dbReference type="GO" id="GO:0009941">
    <property type="term" value="C:chloroplast envelope"/>
    <property type="evidence" value="ECO:0007669"/>
    <property type="project" value="TreeGrafter"/>
</dbReference>
<dbReference type="PANTHER" id="PTHR37191">
    <property type="entry name" value="ZINC FINGER/BTB DOMAIN PROTEIN"/>
    <property type="match status" value="1"/>
</dbReference>
<organism evidence="2 3">
    <name type="scientific">Miscanthus lutarioriparius</name>
    <dbReference type="NCBI Taxonomy" id="422564"/>
    <lineage>
        <taxon>Eukaryota</taxon>
        <taxon>Viridiplantae</taxon>
        <taxon>Streptophyta</taxon>
        <taxon>Embryophyta</taxon>
        <taxon>Tracheophyta</taxon>
        <taxon>Spermatophyta</taxon>
        <taxon>Magnoliopsida</taxon>
        <taxon>Liliopsida</taxon>
        <taxon>Poales</taxon>
        <taxon>Poaceae</taxon>
        <taxon>PACMAD clade</taxon>
        <taxon>Panicoideae</taxon>
        <taxon>Andropogonodae</taxon>
        <taxon>Andropogoneae</taxon>
        <taxon>Saccharinae</taxon>
        <taxon>Miscanthus</taxon>
    </lineage>
</organism>
<dbReference type="Proteomes" id="UP000604825">
    <property type="component" value="Unassembled WGS sequence"/>
</dbReference>
<evidence type="ECO:0000313" key="3">
    <source>
        <dbReference type="Proteomes" id="UP000604825"/>
    </source>
</evidence>
<dbReference type="PANTHER" id="PTHR37191:SF1">
    <property type="entry name" value="OS08G0112600 PROTEIN"/>
    <property type="match status" value="1"/>
</dbReference>
<dbReference type="OrthoDB" id="1842891at2759"/>
<feature type="region of interest" description="Disordered" evidence="1">
    <location>
        <begin position="1"/>
        <end position="54"/>
    </location>
</feature>
<reference evidence="2" key="1">
    <citation type="submission" date="2020-10" db="EMBL/GenBank/DDBJ databases">
        <authorList>
            <person name="Han B."/>
            <person name="Lu T."/>
            <person name="Zhao Q."/>
            <person name="Huang X."/>
            <person name="Zhao Y."/>
        </authorList>
    </citation>
    <scope>NUCLEOTIDE SEQUENCE</scope>
</reference>
<dbReference type="EMBL" id="CAJGYO010000013">
    <property type="protein sequence ID" value="CAD6266381.1"/>
    <property type="molecule type" value="Genomic_DNA"/>
</dbReference>
<evidence type="ECO:0000256" key="1">
    <source>
        <dbReference type="SAM" id="MobiDB-lite"/>
    </source>
</evidence>
<gene>
    <name evidence="2" type="ORF">NCGR_LOCUS49686</name>
</gene>
<feature type="compositionally biased region" description="Polar residues" evidence="1">
    <location>
        <begin position="35"/>
        <end position="48"/>
    </location>
</feature>
<dbReference type="AlphaFoldDB" id="A0A811R8M7"/>
<keyword evidence="3" id="KW-1185">Reference proteome</keyword>
<proteinExistence type="predicted"/>
<comment type="caution">
    <text evidence="2">The sequence shown here is derived from an EMBL/GenBank/DDBJ whole genome shotgun (WGS) entry which is preliminary data.</text>
</comment>
<accession>A0A811R8M7</accession>
<name>A0A811R8M7_9POAL</name>
<sequence length="143" mass="16416">MGRKRKELLSSAPWRTGEAAEDEDAARMSREGKVSVTSNPGETPTMSVPRSRRPDLEFTVDDFEEDEIDPELRYSFQRNSRFLKKVFSVDTLVKPLPPVMAYSVSRNISFFFRIFTQFWDEEGIANAQKSLGLGNDDGSRRMR</sequence>
<protein>
    <submittedName>
        <fullName evidence="2">Uncharacterized protein</fullName>
    </submittedName>
</protein>